<name>A0ABW5XCB7_9MICO</name>
<evidence type="ECO:0000256" key="1">
    <source>
        <dbReference type="SAM" id="MobiDB-lite"/>
    </source>
</evidence>
<dbReference type="RefSeq" id="WP_377465761.1">
    <property type="nucleotide sequence ID" value="NZ_JBHUOP010000002.1"/>
</dbReference>
<reference evidence="3" key="1">
    <citation type="journal article" date="2019" name="Int. J. Syst. Evol. Microbiol.">
        <title>The Global Catalogue of Microorganisms (GCM) 10K type strain sequencing project: providing services to taxonomists for standard genome sequencing and annotation.</title>
        <authorList>
            <consortium name="The Broad Institute Genomics Platform"/>
            <consortium name="The Broad Institute Genome Sequencing Center for Infectious Disease"/>
            <person name="Wu L."/>
            <person name="Ma J."/>
        </authorList>
    </citation>
    <scope>NUCLEOTIDE SEQUENCE [LARGE SCALE GENOMIC DNA]</scope>
    <source>
        <strain evidence="3">KCTC 33576</strain>
    </source>
</reference>
<dbReference type="EMBL" id="JBHUOP010000002">
    <property type="protein sequence ID" value="MFD2840096.1"/>
    <property type="molecule type" value="Genomic_DNA"/>
</dbReference>
<feature type="region of interest" description="Disordered" evidence="1">
    <location>
        <begin position="74"/>
        <end position="127"/>
    </location>
</feature>
<protein>
    <submittedName>
        <fullName evidence="2">Uncharacterized protein</fullName>
    </submittedName>
</protein>
<gene>
    <name evidence="2" type="ORF">ACFSYH_05875</name>
</gene>
<proteinExistence type="predicted"/>
<comment type="caution">
    <text evidence="2">The sequence shown here is derived from an EMBL/GenBank/DDBJ whole genome shotgun (WGS) entry which is preliminary data.</text>
</comment>
<accession>A0ABW5XCB7</accession>
<dbReference type="Proteomes" id="UP001597391">
    <property type="component" value="Unassembled WGS sequence"/>
</dbReference>
<evidence type="ECO:0000313" key="3">
    <source>
        <dbReference type="Proteomes" id="UP001597391"/>
    </source>
</evidence>
<organism evidence="2 3">
    <name type="scientific">Populibacterium corticicola</name>
    <dbReference type="NCBI Taxonomy" id="1812826"/>
    <lineage>
        <taxon>Bacteria</taxon>
        <taxon>Bacillati</taxon>
        <taxon>Actinomycetota</taxon>
        <taxon>Actinomycetes</taxon>
        <taxon>Micrococcales</taxon>
        <taxon>Jonesiaceae</taxon>
        <taxon>Populibacterium</taxon>
    </lineage>
</organism>
<keyword evidence="3" id="KW-1185">Reference proteome</keyword>
<sequence length="127" mass="13862">MTTQPQKIKFSQLTLGELSVLEKQGGFDLGNIGDSFTSAQMAALAYILTKRFVNSRFTWNEALGLTLEDAQTLMETHLDNDEEEAEESDEEDPKALDQIPTYPQPPLPAGSESTDPVDLSPGATSID</sequence>
<evidence type="ECO:0000313" key="2">
    <source>
        <dbReference type="EMBL" id="MFD2840096.1"/>
    </source>
</evidence>
<feature type="compositionally biased region" description="Acidic residues" evidence="1">
    <location>
        <begin position="80"/>
        <end position="92"/>
    </location>
</feature>